<accession>A0ACC1IWF9</accession>
<name>A0ACC1IWF9_9FUNG</name>
<dbReference type="Proteomes" id="UP001150581">
    <property type="component" value="Unassembled WGS sequence"/>
</dbReference>
<sequence length="504" mass="59041">MRRDDTVGGYKASDNPFNDAALGKKFVWKKKVEQDKARGLSREERGQAEKERRLEAERELENLRKRRELREIERLQRDQEMARVRREQEQEKLGDWERKEEEFHLRQAKKRAEIRIRNHRPKPIDVLAMSLRLANEPLDDDEVAEVAKVRMDSDDMLPHELVQGLSAEECDELVHDVEMYLSLEKNARNVEFWENLLIVCSAHMRQFSGTTSGVVGDEVKDILHGKSLAELLELETEVQAKLSGKSGVVDVDYWEQVRGELGFEKAKATLAEMHDDILDRRTERLRQARLRTGSSSHGASGTAAGDGANGRGSEVEQLKRQRFENLQQRILDGTQQADTADTTNDMASRDLYEAELRKERDPSEAIFSVEATVAAKTYAWQDKHRPRKPRYFNRVHTGYEWNKYNQTHYDKDNPPPKVVQGYKFNIFYPDLIDKSEAPTYRIEADPLSEDTVILRFTAGPPYEDIAFRIVNREWEYNRRRGFKNVFDRGMLQLYFRFKRHYYRR</sequence>
<keyword evidence="2" id="KW-1185">Reference proteome</keyword>
<comment type="caution">
    <text evidence="1">The sequence shown here is derived from an EMBL/GenBank/DDBJ whole genome shotgun (WGS) entry which is preliminary data.</text>
</comment>
<protein>
    <submittedName>
        <fullName evidence="1">Uncharacterized protein</fullName>
    </submittedName>
</protein>
<evidence type="ECO:0000313" key="2">
    <source>
        <dbReference type="Proteomes" id="UP001150581"/>
    </source>
</evidence>
<gene>
    <name evidence="1" type="ORF">LPJ66_000220</name>
</gene>
<evidence type="ECO:0000313" key="1">
    <source>
        <dbReference type="EMBL" id="KAJ1902131.1"/>
    </source>
</evidence>
<dbReference type="EMBL" id="JANBPG010000005">
    <property type="protein sequence ID" value="KAJ1902131.1"/>
    <property type="molecule type" value="Genomic_DNA"/>
</dbReference>
<organism evidence="1 2">
    <name type="scientific">Kickxella alabastrina</name>
    <dbReference type="NCBI Taxonomy" id="61397"/>
    <lineage>
        <taxon>Eukaryota</taxon>
        <taxon>Fungi</taxon>
        <taxon>Fungi incertae sedis</taxon>
        <taxon>Zoopagomycota</taxon>
        <taxon>Kickxellomycotina</taxon>
        <taxon>Kickxellomycetes</taxon>
        <taxon>Kickxellales</taxon>
        <taxon>Kickxellaceae</taxon>
        <taxon>Kickxella</taxon>
    </lineage>
</organism>
<reference evidence="1" key="1">
    <citation type="submission" date="2022-07" db="EMBL/GenBank/DDBJ databases">
        <title>Phylogenomic reconstructions and comparative analyses of Kickxellomycotina fungi.</title>
        <authorList>
            <person name="Reynolds N.K."/>
            <person name="Stajich J.E."/>
            <person name="Barry K."/>
            <person name="Grigoriev I.V."/>
            <person name="Crous P."/>
            <person name="Smith M.E."/>
        </authorList>
    </citation>
    <scope>NUCLEOTIDE SEQUENCE</scope>
    <source>
        <strain evidence="1">Benny 63K</strain>
    </source>
</reference>
<proteinExistence type="predicted"/>